<dbReference type="Proteomes" id="UP000813462">
    <property type="component" value="Unassembled WGS sequence"/>
</dbReference>
<dbReference type="EMBL" id="JAEACU010000004">
    <property type="protein sequence ID" value="KAH7532693.1"/>
    <property type="molecule type" value="Genomic_DNA"/>
</dbReference>
<dbReference type="Gene3D" id="3.40.50.2000">
    <property type="entry name" value="Glycogen Phosphorylase B"/>
    <property type="match status" value="1"/>
</dbReference>
<protein>
    <submittedName>
        <fullName evidence="3">Uncharacterized protein</fullName>
    </submittedName>
</protein>
<evidence type="ECO:0000256" key="2">
    <source>
        <dbReference type="ARBA" id="ARBA00022676"/>
    </source>
</evidence>
<sequence length="317" mass="35169">MRVINPNSNSTTDHDPFFLQFHAINRSAHLHHPLLSSSSPPLTAIFSDFFVASSITPIPDDLGIPNYIVSTTSVKFFCLTTYLLLSDVAQLIGGCINTDEFVKVPAILTNSFDGFEPEALVAANNGILLNYLPPVIPIGPLEPYEVKEEHNVHYCFSWLDSKPAESVVYVNFGSRTTMSKHSCLKRTVKQRNGGEGLGKSAGDSGTLCHWRVCKSLWMELCYGSSRARNTDARVAATRGSNGERRGRGEKAGLGMWERKWGWGVQMLVDGEDIAGKIRELMENMKLRRNARMVGEEARKTNGVYVSSAIEFLNHKTK</sequence>
<organism evidence="3 4">
    <name type="scientific">Ziziphus jujuba var. spinosa</name>
    <dbReference type="NCBI Taxonomy" id="714518"/>
    <lineage>
        <taxon>Eukaryota</taxon>
        <taxon>Viridiplantae</taxon>
        <taxon>Streptophyta</taxon>
        <taxon>Embryophyta</taxon>
        <taxon>Tracheophyta</taxon>
        <taxon>Spermatophyta</taxon>
        <taxon>Magnoliopsida</taxon>
        <taxon>eudicotyledons</taxon>
        <taxon>Gunneridae</taxon>
        <taxon>Pentapetalae</taxon>
        <taxon>rosids</taxon>
        <taxon>fabids</taxon>
        <taxon>Rosales</taxon>
        <taxon>Rhamnaceae</taxon>
        <taxon>Paliureae</taxon>
        <taxon>Ziziphus</taxon>
    </lineage>
</organism>
<comment type="caution">
    <text evidence="3">The sequence shown here is derived from an EMBL/GenBank/DDBJ whole genome shotgun (WGS) entry which is preliminary data.</text>
</comment>
<dbReference type="InterPro" id="IPR050481">
    <property type="entry name" value="UDP-glycosyltransf_plant"/>
</dbReference>
<dbReference type="GO" id="GO:0035251">
    <property type="term" value="F:UDP-glucosyltransferase activity"/>
    <property type="evidence" value="ECO:0007669"/>
    <property type="project" value="InterPro"/>
</dbReference>
<proteinExistence type="inferred from homology"/>
<accession>A0A978VHX4</accession>
<dbReference type="PANTHER" id="PTHR48048:SF76">
    <property type="entry name" value="UDP-GLYCOSYLTRANSFERASE 708D1-LIKE"/>
    <property type="match status" value="1"/>
</dbReference>
<keyword evidence="2" id="KW-0328">Glycosyltransferase</keyword>
<dbReference type="PANTHER" id="PTHR48048">
    <property type="entry name" value="GLYCOSYLTRANSFERASE"/>
    <property type="match status" value="1"/>
</dbReference>
<dbReference type="SUPFAM" id="SSF53756">
    <property type="entry name" value="UDP-Glycosyltransferase/glycogen phosphorylase"/>
    <property type="match status" value="2"/>
</dbReference>
<keyword evidence="2" id="KW-0808">Transferase</keyword>
<reference evidence="3" key="1">
    <citation type="journal article" date="2021" name="Front. Plant Sci.">
        <title>Chromosome-Scale Genome Assembly for Chinese Sour Jujube and Insights Into Its Genome Evolution and Domestication Signature.</title>
        <authorList>
            <person name="Shen L.-Y."/>
            <person name="Luo H."/>
            <person name="Wang X.-L."/>
            <person name="Wang X.-M."/>
            <person name="Qiu X.-J."/>
            <person name="Liu H."/>
            <person name="Zhou S.-S."/>
            <person name="Jia K.-H."/>
            <person name="Nie S."/>
            <person name="Bao Y.-T."/>
            <person name="Zhang R.-G."/>
            <person name="Yun Q.-Z."/>
            <person name="Chai Y.-H."/>
            <person name="Lu J.-Y."/>
            <person name="Li Y."/>
            <person name="Zhao S.-W."/>
            <person name="Mao J.-F."/>
            <person name="Jia S.-G."/>
            <person name="Mao Y.-M."/>
        </authorList>
    </citation>
    <scope>NUCLEOTIDE SEQUENCE</scope>
    <source>
        <strain evidence="3">AT0</strain>
        <tissue evidence="3">Leaf</tissue>
    </source>
</reference>
<name>A0A978VHX4_ZIZJJ</name>
<dbReference type="AlphaFoldDB" id="A0A978VHX4"/>
<gene>
    <name evidence="3" type="ORF">FEM48_Zijuj04G0049300</name>
</gene>
<comment type="similarity">
    <text evidence="1">Belongs to the UDP-glycosyltransferase family.</text>
</comment>
<evidence type="ECO:0000313" key="4">
    <source>
        <dbReference type="Proteomes" id="UP000813462"/>
    </source>
</evidence>
<evidence type="ECO:0000313" key="3">
    <source>
        <dbReference type="EMBL" id="KAH7532693.1"/>
    </source>
</evidence>
<evidence type="ECO:0000256" key="1">
    <source>
        <dbReference type="ARBA" id="ARBA00009995"/>
    </source>
</evidence>